<feature type="domain" description="PurE" evidence="4">
    <location>
        <begin position="10"/>
        <end position="167"/>
    </location>
</feature>
<comment type="caution">
    <text evidence="5">The sequence shown here is derived from an EMBL/GenBank/DDBJ whole genome shotgun (WGS) entry which is preliminary data.</text>
</comment>
<dbReference type="UniPathway" id="UPA00074">
    <property type="reaction ID" value="UER00943"/>
</dbReference>
<dbReference type="InterPro" id="IPR033747">
    <property type="entry name" value="PurE_ClassI"/>
</dbReference>
<dbReference type="Gene3D" id="3.40.50.1970">
    <property type="match status" value="1"/>
</dbReference>
<feature type="binding site" evidence="3">
    <location>
        <position position="18"/>
    </location>
    <ligand>
        <name>substrate</name>
    </ligand>
</feature>
<evidence type="ECO:0000313" key="5">
    <source>
        <dbReference type="EMBL" id="PIY96679.1"/>
    </source>
</evidence>
<dbReference type="InterPro" id="IPR000031">
    <property type="entry name" value="PurE_dom"/>
</dbReference>
<dbReference type="Proteomes" id="UP000230779">
    <property type="component" value="Unassembled WGS sequence"/>
</dbReference>
<dbReference type="HAMAP" id="MF_01929">
    <property type="entry name" value="PurE_classI"/>
    <property type="match status" value="1"/>
</dbReference>
<comment type="function">
    <text evidence="3">Catalyzes the conversion of N5-carboxyaminoimidazole ribonucleotide (N5-CAIR) to 4-carboxy-5-aminoimidazole ribonucleotide (CAIR).</text>
</comment>
<dbReference type="SUPFAM" id="SSF52255">
    <property type="entry name" value="N5-CAIR mutase (phosphoribosylaminoimidazole carboxylase, PurE)"/>
    <property type="match status" value="1"/>
</dbReference>
<dbReference type="Pfam" id="PF00731">
    <property type="entry name" value="AIRC"/>
    <property type="match status" value="1"/>
</dbReference>
<proteinExistence type="inferred from homology"/>
<comment type="similarity">
    <text evidence="3">Belongs to the AIR carboxylase family. Class I subfamily.</text>
</comment>
<feature type="binding site" evidence="3">
    <location>
        <position position="50"/>
    </location>
    <ligand>
        <name>substrate</name>
    </ligand>
</feature>
<gene>
    <name evidence="3" type="primary">purE</name>
    <name evidence="5" type="ORF">COY66_03475</name>
</gene>
<evidence type="ECO:0000256" key="1">
    <source>
        <dbReference type="ARBA" id="ARBA00022755"/>
    </source>
</evidence>
<dbReference type="EC" id="5.4.99.18" evidence="3"/>
<keyword evidence="1 3" id="KW-0658">Purine biosynthesis</keyword>
<dbReference type="InterPro" id="IPR024694">
    <property type="entry name" value="PurE_prokaryotes"/>
</dbReference>
<dbReference type="AlphaFoldDB" id="A0A2M7RIU4"/>
<evidence type="ECO:0000313" key="6">
    <source>
        <dbReference type="Proteomes" id="UP000230779"/>
    </source>
</evidence>
<evidence type="ECO:0000259" key="4">
    <source>
        <dbReference type="SMART" id="SM01001"/>
    </source>
</evidence>
<dbReference type="PANTHER" id="PTHR23046">
    <property type="entry name" value="PHOSPHORIBOSYLAMINOIMIDAZOLE CARBOXYLASE CATALYTIC SUBUNIT"/>
    <property type="match status" value="1"/>
</dbReference>
<organism evidence="5 6">
    <name type="scientific">Candidatus Kerfeldbacteria bacterium CG_4_10_14_0_8_um_filter_42_10</name>
    <dbReference type="NCBI Taxonomy" id="2014248"/>
    <lineage>
        <taxon>Bacteria</taxon>
        <taxon>Candidatus Kerfeldiibacteriota</taxon>
    </lineage>
</organism>
<dbReference type="SMART" id="SM01001">
    <property type="entry name" value="AIRC"/>
    <property type="match status" value="1"/>
</dbReference>
<comment type="catalytic activity">
    <reaction evidence="3">
        <text>5-carboxyamino-1-(5-phospho-D-ribosyl)imidazole + H(+) = 5-amino-1-(5-phospho-D-ribosyl)imidazole-4-carboxylate</text>
        <dbReference type="Rhea" id="RHEA:13193"/>
        <dbReference type="ChEBI" id="CHEBI:15378"/>
        <dbReference type="ChEBI" id="CHEBI:58730"/>
        <dbReference type="ChEBI" id="CHEBI:77657"/>
        <dbReference type="EC" id="5.4.99.18"/>
    </reaction>
</comment>
<comment type="pathway">
    <text evidence="3">Purine metabolism; IMP biosynthesis via de novo pathway; 5-amino-1-(5-phospho-D-ribosyl)imidazole-4-carboxylate from 5-amino-1-(5-phospho-D-ribosyl)imidazole (N5-CAIR route): step 2/2.</text>
</comment>
<dbReference type="GO" id="GO:0006189">
    <property type="term" value="P:'de novo' IMP biosynthetic process"/>
    <property type="evidence" value="ECO:0007669"/>
    <property type="project" value="UniProtKB-UniRule"/>
</dbReference>
<name>A0A2M7RIU4_9BACT</name>
<sequence length="182" mass="18978">MREKGECLVETVQVILGSESDLEILKSSDLPKILEGLEVSWECHVISAHRNADDLHDHCQQAVATDSKIFIAAAGMAAALPGAIAAITKGQVPVIGVALESSDGFLSGMDALLSMVRMPPGVPVITAGIGKPGLKNAALIACQILALTSPTFQLTFQKLLAASGKKPRIGIKSEVVSQKGVK</sequence>
<reference evidence="5 6" key="1">
    <citation type="submission" date="2017-09" db="EMBL/GenBank/DDBJ databases">
        <title>Depth-based differentiation of microbial function through sediment-hosted aquifers and enrichment of novel symbionts in the deep terrestrial subsurface.</title>
        <authorList>
            <person name="Probst A.J."/>
            <person name="Ladd B."/>
            <person name="Jarett J.K."/>
            <person name="Geller-Mcgrath D.E."/>
            <person name="Sieber C.M."/>
            <person name="Emerson J.B."/>
            <person name="Anantharaman K."/>
            <person name="Thomas B.C."/>
            <person name="Malmstrom R."/>
            <person name="Stieglmeier M."/>
            <person name="Klingl A."/>
            <person name="Woyke T."/>
            <person name="Ryan C.M."/>
            <person name="Banfield J.F."/>
        </authorList>
    </citation>
    <scope>NUCLEOTIDE SEQUENCE [LARGE SCALE GENOMIC DNA]</scope>
    <source>
        <strain evidence="5">CG_4_10_14_0_8_um_filter_42_10</strain>
    </source>
</reference>
<evidence type="ECO:0000256" key="3">
    <source>
        <dbReference type="HAMAP-Rule" id="MF_01929"/>
    </source>
</evidence>
<protein>
    <recommendedName>
        <fullName evidence="3">N5-carboxyaminoimidazole ribonucleotide mutase</fullName>
        <shortName evidence="3">N5-CAIR mutase</shortName>
        <ecNumber evidence="3">5.4.99.18</ecNumber>
    </recommendedName>
    <alternativeName>
        <fullName evidence="3">5-(carboxyamino)imidazole ribonucleotide mutase</fullName>
    </alternativeName>
</protein>
<keyword evidence="2 3" id="KW-0413">Isomerase</keyword>
<evidence type="ECO:0000256" key="2">
    <source>
        <dbReference type="ARBA" id="ARBA00023235"/>
    </source>
</evidence>
<dbReference type="EMBL" id="PFMD01000038">
    <property type="protein sequence ID" value="PIY96679.1"/>
    <property type="molecule type" value="Genomic_DNA"/>
</dbReference>
<dbReference type="PANTHER" id="PTHR23046:SF2">
    <property type="entry name" value="PHOSPHORIBOSYLAMINOIMIDAZOLE CARBOXYLASE"/>
    <property type="match status" value="1"/>
</dbReference>
<dbReference type="GO" id="GO:0034023">
    <property type="term" value="F:5-(carboxyamino)imidazole ribonucleotide mutase activity"/>
    <property type="evidence" value="ECO:0007669"/>
    <property type="project" value="UniProtKB-UniRule"/>
</dbReference>
<feature type="binding site" evidence="3">
    <location>
        <position position="21"/>
    </location>
    <ligand>
        <name>substrate</name>
    </ligand>
</feature>
<accession>A0A2M7RIU4</accession>